<dbReference type="EMBL" id="BAAFSV010000002">
    <property type="protein sequence ID" value="GAB1315231.1"/>
    <property type="molecule type" value="Genomic_DNA"/>
</dbReference>
<evidence type="ECO:0000313" key="1">
    <source>
        <dbReference type="EMBL" id="GAB1315231.1"/>
    </source>
</evidence>
<keyword evidence="2" id="KW-1185">Reference proteome</keyword>
<name>A0ABQ0GBV3_9PEZI</name>
<protein>
    <submittedName>
        <fullName evidence="1">Uncharacterized protein</fullName>
    </submittedName>
</protein>
<evidence type="ECO:0000313" key="2">
    <source>
        <dbReference type="Proteomes" id="UP001628179"/>
    </source>
</evidence>
<reference evidence="1 2" key="1">
    <citation type="submission" date="2024-09" db="EMBL/GenBank/DDBJ databases">
        <title>Itraconazole resistance in Madurella fahalii resulting from another homologue of gene encoding cytochrome P450 14-alpha sterol demethylase (CYP51).</title>
        <authorList>
            <person name="Yoshioka I."/>
            <person name="Fahal A.H."/>
            <person name="Kaneko S."/>
            <person name="Yaguchi T."/>
        </authorList>
    </citation>
    <scope>NUCLEOTIDE SEQUENCE [LARGE SCALE GENOMIC DNA]</scope>
    <source>
        <strain evidence="1 2">IFM 68171</strain>
    </source>
</reference>
<proteinExistence type="predicted"/>
<dbReference type="GeneID" id="98176184"/>
<dbReference type="RefSeq" id="XP_070916962.1">
    <property type="nucleotide sequence ID" value="XM_071060861.1"/>
</dbReference>
<sequence>MVVIADGLWWDHSKPPVLAATLTLPVDSGYLLLSGLTSSALDLQYQVSLRNSAGAARTIWEVFQIHQAWSTKRPRQLLRRTCSAAIPAFIVSTCFAAAALFTSRVANKAYGPAIARAQPNNCGIWDLDLSNPEDVSLWTARVRDDAIWACNYVANFYSNTSRATVRSVFVQPRLPYRIDTSAPCPIPAAERCILGPGKAFSVTSDLLGSHQMLGINAKLEDRINVQLRSTCSPVRISDLVRVSNISQGSLIEISLGSVLDMSNITYRYKIAMADNTGIGYTLRSFMAFSKGAPVVDTSNWRPIPEFRRADADVSVHFLNQNDMRYSAPIHDPWFSANGTYNYTYQGLLSTLADAYVSTMVCADQYVWCNPSTSLCTPPGGIFHLTQHLTQNTLMYNTAQAATAARLMANFGAINTFNTLTSLGADGLWAHKMAIGNISPGLPDNQWQIEVLGWFQTNLARMQANVVEFASKAAGTAPSSGNTGSRRRLTMMPMTQAQREQCDNQLVQAVGEVQNFSLLGVLVIVCVSVIVVLVDCSLQPIVDFIVPFLGRRSASTRDARQADSKLHLARMALTRATKGGNEWELGSWSVPVLGDEAMRSSRVSTPDGLAYYVESAEVAGHQSPAGDAT</sequence>
<dbReference type="Proteomes" id="UP001628179">
    <property type="component" value="Unassembled WGS sequence"/>
</dbReference>
<accession>A0ABQ0GBV3</accession>
<comment type="caution">
    <text evidence="1">The sequence shown here is derived from an EMBL/GenBank/DDBJ whole genome shotgun (WGS) entry which is preliminary data.</text>
</comment>
<gene>
    <name evidence="1" type="ORF">MFIFM68171_05441</name>
</gene>
<organism evidence="1 2">
    <name type="scientific">Madurella fahalii</name>
    <dbReference type="NCBI Taxonomy" id="1157608"/>
    <lineage>
        <taxon>Eukaryota</taxon>
        <taxon>Fungi</taxon>
        <taxon>Dikarya</taxon>
        <taxon>Ascomycota</taxon>
        <taxon>Pezizomycotina</taxon>
        <taxon>Sordariomycetes</taxon>
        <taxon>Sordariomycetidae</taxon>
        <taxon>Sordariales</taxon>
        <taxon>Sordariales incertae sedis</taxon>
        <taxon>Madurella</taxon>
    </lineage>
</organism>